<keyword evidence="1" id="KW-1185">Reference proteome</keyword>
<dbReference type="PANTHER" id="PTHR35304:SF1">
    <property type="entry name" value="OS05G0120300 PROTEIN"/>
    <property type="match status" value="1"/>
</dbReference>
<organism evidence="1 2">
    <name type="scientific">Camelina sativa</name>
    <name type="common">False flax</name>
    <name type="synonym">Myagrum sativum</name>
    <dbReference type="NCBI Taxonomy" id="90675"/>
    <lineage>
        <taxon>Eukaryota</taxon>
        <taxon>Viridiplantae</taxon>
        <taxon>Streptophyta</taxon>
        <taxon>Embryophyta</taxon>
        <taxon>Tracheophyta</taxon>
        <taxon>Spermatophyta</taxon>
        <taxon>Magnoliopsida</taxon>
        <taxon>eudicotyledons</taxon>
        <taxon>Gunneridae</taxon>
        <taxon>Pentapetalae</taxon>
        <taxon>rosids</taxon>
        <taxon>malvids</taxon>
        <taxon>Brassicales</taxon>
        <taxon>Brassicaceae</taxon>
        <taxon>Camelineae</taxon>
        <taxon>Camelina</taxon>
    </lineage>
</organism>
<evidence type="ECO:0000313" key="2">
    <source>
        <dbReference type="RefSeq" id="XP_010431044.1"/>
    </source>
</evidence>
<name>A0ABM0TTB8_CAMSA</name>
<reference evidence="2" key="2">
    <citation type="submission" date="2025-08" db="UniProtKB">
        <authorList>
            <consortium name="RefSeq"/>
        </authorList>
    </citation>
    <scope>IDENTIFICATION</scope>
    <source>
        <tissue evidence="2">Leaf</tissue>
    </source>
</reference>
<evidence type="ECO:0000313" key="1">
    <source>
        <dbReference type="Proteomes" id="UP000694864"/>
    </source>
</evidence>
<accession>A0ABM0TTB8</accession>
<proteinExistence type="predicted"/>
<gene>
    <name evidence="2" type="primary">LOC104715327</name>
</gene>
<protein>
    <submittedName>
        <fullName evidence="2">Uncharacterized protein LOC104715327</fullName>
    </submittedName>
</protein>
<dbReference type="Proteomes" id="UP000694864">
    <property type="component" value="Chromosome 9"/>
</dbReference>
<sequence>MASKCISDCVNVENDATGGRPGTTLAKIHKWPAAEVEFIQSISHGGSQGRTTAIESISCRQMYLRSYTFSRKEENEDSDRRCFRGCRKKVAKKCTRSKTTSRRALVVRFLKKYLLCSNPNKINANE</sequence>
<dbReference type="GeneID" id="104715327"/>
<dbReference type="RefSeq" id="XP_010431044.1">
    <property type="nucleotide sequence ID" value="XM_010432742.1"/>
</dbReference>
<dbReference type="PANTHER" id="PTHR35304">
    <property type="entry name" value="OS05G0120300 PROTEIN-RELATED"/>
    <property type="match status" value="1"/>
</dbReference>
<reference evidence="1" key="1">
    <citation type="journal article" date="2014" name="Nat. Commun.">
        <title>The emerging biofuel crop Camelina sativa retains a highly undifferentiated hexaploid genome structure.</title>
        <authorList>
            <person name="Kagale S."/>
            <person name="Koh C."/>
            <person name="Nixon J."/>
            <person name="Bollina V."/>
            <person name="Clarke W.E."/>
            <person name="Tuteja R."/>
            <person name="Spillane C."/>
            <person name="Robinson S.J."/>
            <person name="Links M.G."/>
            <person name="Clarke C."/>
            <person name="Higgins E.E."/>
            <person name="Huebert T."/>
            <person name="Sharpe A.G."/>
            <person name="Parkin I.A."/>
        </authorList>
    </citation>
    <scope>NUCLEOTIDE SEQUENCE [LARGE SCALE GENOMIC DNA]</scope>
    <source>
        <strain evidence="1">cv. DH55</strain>
    </source>
</reference>